<dbReference type="EMBL" id="VSSQ01042251">
    <property type="protein sequence ID" value="MPM95802.1"/>
    <property type="molecule type" value="Genomic_DNA"/>
</dbReference>
<sequence length="117" mass="13340">MQPAILLRVGAGGGDRRLKVRLRRASFQRLFKQRHILIDGKGADVCHQFTVFKHEGKRVHVLQLGQSKGKGQPKVGVVFLKAFPKAGALRDKGGFFFIIFRMIRQNCRFCFYGGLYF</sequence>
<reference evidence="1" key="1">
    <citation type="submission" date="2019-08" db="EMBL/GenBank/DDBJ databases">
        <authorList>
            <person name="Kucharzyk K."/>
            <person name="Murdoch R.W."/>
            <person name="Higgins S."/>
            <person name="Loffler F."/>
        </authorList>
    </citation>
    <scope>NUCLEOTIDE SEQUENCE</scope>
</reference>
<evidence type="ECO:0000313" key="1">
    <source>
        <dbReference type="EMBL" id="MPM95802.1"/>
    </source>
</evidence>
<comment type="caution">
    <text evidence="1">The sequence shown here is derived from an EMBL/GenBank/DDBJ whole genome shotgun (WGS) entry which is preliminary data.</text>
</comment>
<name>A0A645E5F3_9ZZZZ</name>
<dbReference type="AlphaFoldDB" id="A0A645E5F3"/>
<accession>A0A645E5F3</accession>
<protein>
    <submittedName>
        <fullName evidence="1">Uncharacterized protein</fullName>
    </submittedName>
</protein>
<proteinExistence type="predicted"/>
<organism evidence="1">
    <name type="scientific">bioreactor metagenome</name>
    <dbReference type="NCBI Taxonomy" id="1076179"/>
    <lineage>
        <taxon>unclassified sequences</taxon>
        <taxon>metagenomes</taxon>
        <taxon>ecological metagenomes</taxon>
    </lineage>
</organism>
<gene>
    <name evidence="1" type="ORF">SDC9_142957</name>
</gene>